<accession>A0A3A2ZST0</accession>
<proteinExistence type="predicted"/>
<dbReference type="Gene3D" id="3.90.1410.10">
    <property type="entry name" value="set domain protein methyltransferase, domain 1"/>
    <property type="match status" value="1"/>
</dbReference>
<dbReference type="PANTHER" id="PTHR13271:SF137">
    <property type="entry name" value="SET DOMAIN-CONTAINING PROTEIN"/>
    <property type="match status" value="1"/>
</dbReference>
<protein>
    <submittedName>
        <fullName evidence="1">SET domain protein</fullName>
    </submittedName>
</protein>
<dbReference type="InterPro" id="IPR046341">
    <property type="entry name" value="SET_dom_sf"/>
</dbReference>
<reference evidence="2" key="1">
    <citation type="submission" date="2017-02" db="EMBL/GenBank/DDBJ databases">
        <authorList>
            <person name="Tafer H."/>
            <person name="Lopandic K."/>
        </authorList>
    </citation>
    <scope>NUCLEOTIDE SEQUENCE [LARGE SCALE GENOMIC DNA]</scope>
    <source>
        <strain evidence="2">CBS 366.77</strain>
    </source>
</reference>
<dbReference type="OrthoDB" id="341421at2759"/>
<name>A0A3A2ZST0_9EURO</name>
<organism evidence="1 2">
    <name type="scientific">Aspergillus sclerotialis</name>
    <dbReference type="NCBI Taxonomy" id="2070753"/>
    <lineage>
        <taxon>Eukaryota</taxon>
        <taxon>Fungi</taxon>
        <taxon>Dikarya</taxon>
        <taxon>Ascomycota</taxon>
        <taxon>Pezizomycotina</taxon>
        <taxon>Eurotiomycetes</taxon>
        <taxon>Eurotiomycetidae</taxon>
        <taxon>Eurotiales</taxon>
        <taxon>Aspergillaceae</taxon>
        <taxon>Aspergillus</taxon>
        <taxon>Aspergillus subgen. Polypaecilum</taxon>
    </lineage>
</organism>
<dbReference type="AlphaFoldDB" id="A0A3A2ZST0"/>
<evidence type="ECO:0000313" key="2">
    <source>
        <dbReference type="Proteomes" id="UP000266188"/>
    </source>
</evidence>
<dbReference type="Proteomes" id="UP000266188">
    <property type="component" value="Unassembled WGS sequence"/>
</dbReference>
<dbReference type="STRING" id="2070753.A0A3A2ZST0"/>
<gene>
    <name evidence="1" type="ORF">PHISCL_02274</name>
</gene>
<sequence length="256" mass="29033">MPTAYDSPADEHADLIQWALSEGIEIDAVAPIQFPGRGLGMVATRTIEENENILKVPVPLMLTIDSIPPSFVKKFPEGAPTHGILAAYFIHGDSSLLRKWDAWRKLWPQRHDFEDSMPILWPEHLRAFNSVSSDNTHGSCAILPPSASGLWNSVSKKSVDADYETKYQNLLSQQQTRLRHSWQNVINVFPDTDWDVFVYHWLIVGTRSFYYVTPGKEDPEDWADALGLIPVADYFNHSNDPLLNIDLIIDRGKQVH</sequence>
<evidence type="ECO:0000313" key="1">
    <source>
        <dbReference type="EMBL" id="RJE25383.1"/>
    </source>
</evidence>
<comment type="caution">
    <text evidence="1">The sequence shown here is derived from an EMBL/GenBank/DDBJ whole genome shotgun (WGS) entry which is preliminary data.</text>
</comment>
<dbReference type="InterPro" id="IPR050600">
    <property type="entry name" value="SETD3_SETD6_MTase"/>
</dbReference>
<dbReference type="GO" id="GO:0016279">
    <property type="term" value="F:protein-lysine N-methyltransferase activity"/>
    <property type="evidence" value="ECO:0007669"/>
    <property type="project" value="TreeGrafter"/>
</dbReference>
<dbReference type="SUPFAM" id="SSF82199">
    <property type="entry name" value="SET domain"/>
    <property type="match status" value="1"/>
</dbReference>
<keyword evidence="2" id="KW-1185">Reference proteome</keyword>
<dbReference type="EMBL" id="MVGC01000049">
    <property type="protein sequence ID" value="RJE25383.1"/>
    <property type="molecule type" value="Genomic_DNA"/>
</dbReference>
<dbReference type="PANTHER" id="PTHR13271">
    <property type="entry name" value="UNCHARACTERIZED PUTATIVE METHYLTRANSFERASE"/>
    <property type="match status" value="1"/>
</dbReference>